<evidence type="ECO:0000256" key="1">
    <source>
        <dbReference type="SAM" id="MobiDB-lite"/>
    </source>
</evidence>
<accession>A0A6M3LFZ9</accession>
<reference evidence="2" key="1">
    <citation type="submission" date="2020-03" db="EMBL/GenBank/DDBJ databases">
        <title>The deep terrestrial virosphere.</title>
        <authorList>
            <person name="Holmfeldt K."/>
            <person name="Nilsson E."/>
            <person name="Simone D."/>
            <person name="Lopez-Fernandez M."/>
            <person name="Wu X."/>
            <person name="de Brujin I."/>
            <person name="Lundin D."/>
            <person name="Andersson A."/>
            <person name="Bertilsson S."/>
            <person name="Dopson M."/>
        </authorList>
    </citation>
    <scope>NUCLEOTIDE SEQUENCE</scope>
    <source>
        <strain evidence="2">MM415B03994</strain>
    </source>
</reference>
<feature type="compositionally biased region" description="Basic and acidic residues" evidence="1">
    <location>
        <begin position="10"/>
        <end position="21"/>
    </location>
</feature>
<organism evidence="2">
    <name type="scientific">viral metagenome</name>
    <dbReference type="NCBI Taxonomy" id="1070528"/>
    <lineage>
        <taxon>unclassified sequences</taxon>
        <taxon>metagenomes</taxon>
        <taxon>organismal metagenomes</taxon>
    </lineage>
</organism>
<gene>
    <name evidence="2" type="ORF">MM415B03994_0002</name>
</gene>
<protein>
    <submittedName>
        <fullName evidence="2">Uncharacterized protein</fullName>
    </submittedName>
</protein>
<proteinExistence type="predicted"/>
<sequence>MAKKKTTNNKGEEPVKEEVATRPEALVPDVARGLFDTRENLKGLEPRLPQIKILHGESQMFRMPDESKVEKIVGPIIDFNRCNAYWIESFDKSGGGTPPDCASMDGIELDPMCESPQSKTGKCKQCPMNVFGSETPKPGEDESRGKACKNMMRVHILIEGQLMPFRLTLPPTSLKVIDEYIPMVESRGFPYQLTMTELSLKAAKNKKGIVYSQLVCKDVGRVDSTEKAFAIKNFIDEWKSVMRGQEIESDEYVE</sequence>
<dbReference type="AlphaFoldDB" id="A0A6M3LFZ9"/>
<feature type="region of interest" description="Disordered" evidence="1">
    <location>
        <begin position="1"/>
        <end position="23"/>
    </location>
</feature>
<name>A0A6M3LFZ9_9ZZZZ</name>
<dbReference type="EMBL" id="MT143204">
    <property type="protein sequence ID" value="QJA94106.1"/>
    <property type="molecule type" value="Genomic_DNA"/>
</dbReference>
<evidence type="ECO:0000313" key="2">
    <source>
        <dbReference type="EMBL" id="QJA94106.1"/>
    </source>
</evidence>